<protein>
    <submittedName>
        <fullName evidence="3">Bug family tripartite tricarboxylate transporter substrate binding protein</fullName>
    </submittedName>
</protein>
<dbReference type="Pfam" id="PF03401">
    <property type="entry name" value="TctC"/>
    <property type="match status" value="1"/>
</dbReference>
<comment type="caution">
    <text evidence="3">The sequence shown here is derived from an EMBL/GenBank/DDBJ whole genome shotgun (WGS) entry which is preliminary data.</text>
</comment>
<comment type="similarity">
    <text evidence="1">Belongs to the UPF0065 (bug) family.</text>
</comment>
<accession>A0ABV7L5Z1</accession>
<proteinExistence type="inferred from homology"/>
<gene>
    <name evidence="3" type="ORF">ACFOGJ_21405</name>
</gene>
<evidence type="ECO:0000256" key="2">
    <source>
        <dbReference type="SAM" id="SignalP"/>
    </source>
</evidence>
<dbReference type="CDD" id="cd07012">
    <property type="entry name" value="PBP2_Bug_TTT"/>
    <property type="match status" value="1"/>
</dbReference>
<dbReference type="PANTHER" id="PTHR42928">
    <property type="entry name" value="TRICARBOXYLATE-BINDING PROTEIN"/>
    <property type="match status" value="1"/>
</dbReference>
<dbReference type="Gene3D" id="3.40.190.10">
    <property type="entry name" value="Periplasmic binding protein-like II"/>
    <property type="match status" value="1"/>
</dbReference>
<evidence type="ECO:0000256" key="1">
    <source>
        <dbReference type="ARBA" id="ARBA00006987"/>
    </source>
</evidence>
<keyword evidence="4" id="KW-1185">Reference proteome</keyword>
<name>A0ABV7L5Z1_9PROT</name>
<dbReference type="InterPro" id="IPR042100">
    <property type="entry name" value="Bug_dom1"/>
</dbReference>
<dbReference type="EMBL" id="JBHRTR010000034">
    <property type="protein sequence ID" value="MFC3229821.1"/>
    <property type="molecule type" value="Genomic_DNA"/>
</dbReference>
<dbReference type="SUPFAM" id="SSF53850">
    <property type="entry name" value="Periplasmic binding protein-like II"/>
    <property type="match status" value="1"/>
</dbReference>
<feature type="chain" id="PRO_5046988440" evidence="2">
    <location>
        <begin position="28"/>
        <end position="340"/>
    </location>
</feature>
<evidence type="ECO:0000313" key="3">
    <source>
        <dbReference type="EMBL" id="MFC3229821.1"/>
    </source>
</evidence>
<dbReference type="PANTHER" id="PTHR42928:SF5">
    <property type="entry name" value="BLR1237 PROTEIN"/>
    <property type="match status" value="1"/>
</dbReference>
<sequence>MTRNAKALFGAAGLTAALALTAGSALADNHAWKPDRPITIVVPWGAGGATDQVSRVTAGVLENELGQKVVVVNTPGASGSIGKKNVWEADRDGYTWAAGAPKQLGTYKLLGMWDTWVDDWQLYTTVTNVPMVSVNPDTPYKTMDDLLAAMKEKQVPVATAGAGSSGHAAIEALKGATGLDYRHVSYDGGNPAVIAVVSGEAEVTTQLASEQSEMVRGKRLRPLAVLSDKPLEIEGYGTVPPITQFVDKKLPQLATSFGIFIPKEGTPPEVIETMNAIWAEKIPNAKELKGYALNRGALFTPAYGDGAREQVWPEIQADAWSFHDAGRTTMSPEELNIPKP</sequence>
<keyword evidence="2" id="KW-0732">Signal</keyword>
<dbReference type="InterPro" id="IPR005064">
    <property type="entry name" value="BUG"/>
</dbReference>
<reference evidence="4" key="1">
    <citation type="journal article" date="2019" name="Int. J. Syst. Evol. Microbiol.">
        <title>The Global Catalogue of Microorganisms (GCM) 10K type strain sequencing project: providing services to taxonomists for standard genome sequencing and annotation.</title>
        <authorList>
            <consortium name="The Broad Institute Genomics Platform"/>
            <consortium name="The Broad Institute Genome Sequencing Center for Infectious Disease"/>
            <person name="Wu L."/>
            <person name="Ma J."/>
        </authorList>
    </citation>
    <scope>NUCLEOTIDE SEQUENCE [LARGE SCALE GENOMIC DNA]</scope>
    <source>
        <strain evidence="4">KCTC 42964</strain>
    </source>
</reference>
<organism evidence="3 4">
    <name type="scientific">Marinibaculum pumilum</name>
    <dbReference type="NCBI Taxonomy" id="1766165"/>
    <lineage>
        <taxon>Bacteria</taxon>
        <taxon>Pseudomonadati</taxon>
        <taxon>Pseudomonadota</taxon>
        <taxon>Alphaproteobacteria</taxon>
        <taxon>Rhodospirillales</taxon>
        <taxon>Rhodospirillaceae</taxon>
        <taxon>Marinibaculum</taxon>
    </lineage>
</organism>
<dbReference type="Gene3D" id="3.40.190.150">
    <property type="entry name" value="Bordetella uptake gene, domain 1"/>
    <property type="match status" value="1"/>
</dbReference>
<dbReference type="Proteomes" id="UP001595528">
    <property type="component" value="Unassembled WGS sequence"/>
</dbReference>
<evidence type="ECO:0000313" key="4">
    <source>
        <dbReference type="Proteomes" id="UP001595528"/>
    </source>
</evidence>
<dbReference type="PIRSF" id="PIRSF017082">
    <property type="entry name" value="YflP"/>
    <property type="match status" value="1"/>
</dbReference>
<feature type="signal peptide" evidence="2">
    <location>
        <begin position="1"/>
        <end position="27"/>
    </location>
</feature>
<dbReference type="RefSeq" id="WP_379904381.1">
    <property type="nucleotide sequence ID" value="NZ_JBHRTR010000034.1"/>
</dbReference>